<sequence length="176" mass="19186">MLAGNGLAPLCMRHTTERSRCPLRDMPLLLACWWFAMFTGYASAQSSTVFKWSDAQGVVHYSERPPGHTVPNAQPVNVKVTPRAAPPSVKASGTDAFAEEFRRQASQAAQPPSAPSTKRPPVVSESHGKEHGTDASRCALARDILKGALRHTNGNPIDQHDIDTAQSDVRLFCKKR</sequence>
<evidence type="ECO:0000313" key="3">
    <source>
        <dbReference type="EMBL" id="TBO28854.1"/>
    </source>
</evidence>
<evidence type="ECO:0000313" key="4">
    <source>
        <dbReference type="Proteomes" id="UP000292120"/>
    </source>
</evidence>
<dbReference type="Pfam" id="PF13511">
    <property type="entry name" value="DUF4124"/>
    <property type="match status" value="1"/>
</dbReference>
<comment type="caution">
    <text evidence="3">The sequence shown here is derived from an EMBL/GenBank/DDBJ whole genome shotgun (WGS) entry which is preliminary data.</text>
</comment>
<accession>A0A4V2JFF8</accession>
<proteinExistence type="predicted"/>
<protein>
    <submittedName>
        <fullName evidence="3">DUF4124 domain-containing protein</fullName>
    </submittedName>
</protein>
<keyword evidence="4" id="KW-1185">Reference proteome</keyword>
<evidence type="ECO:0000259" key="2">
    <source>
        <dbReference type="Pfam" id="PF13511"/>
    </source>
</evidence>
<feature type="domain" description="DUF4124" evidence="2">
    <location>
        <begin position="37"/>
        <end position="87"/>
    </location>
</feature>
<evidence type="ECO:0000256" key="1">
    <source>
        <dbReference type="SAM" id="MobiDB-lite"/>
    </source>
</evidence>
<reference evidence="3 4" key="1">
    <citation type="submission" date="2019-02" db="EMBL/GenBank/DDBJ databases">
        <title>Aquabacterium sp. strain KMB7.</title>
        <authorList>
            <person name="Chen W.-M."/>
        </authorList>
    </citation>
    <scope>NUCLEOTIDE SEQUENCE [LARGE SCALE GENOMIC DNA]</scope>
    <source>
        <strain evidence="3 4">KMB7</strain>
    </source>
</reference>
<dbReference type="Proteomes" id="UP000292120">
    <property type="component" value="Unassembled WGS sequence"/>
</dbReference>
<feature type="region of interest" description="Disordered" evidence="1">
    <location>
        <begin position="101"/>
        <end position="136"/>
    </location>
</feature>
<dbReference type="EMBL" id="SIXI01000006">
    <property type="protein sequence ID" value="TBO28854.1"/>
    <property type="molecule type" value="Genomic_DNA"/>
</dbReference>
<organism evidence="3 4">
    <name type="scientific">Aquabacterium lacunae</name>
    <dbReference type="NCBI Taxonomy" id="2528630"/>
    <lineage>
        <taxon>Bacteria</taxon>
        <taxon>Pseudomonadati</taxon>
        <taxon>Pseudomonadota</taxon>
        <taxon>Betaproteobacteria</taxon>
        <taxon>Burkholderiales</taxon>
        <taxon>Aquabacterium</taxon>
    </lineage>
</organism>
<dbReference type="AlphaFoldDB" id="A0A4V2JFF8"/>
<name>A0A4V2JFF8_9BURK</name>
<dbReference type="OrthoDB" id="8794394at2"/>
<dbReference type="InterPro" id="IPR025392">
    <property type="entry name" value="DUF4124"/>
</dbReference>
<gene>
    <name evidence="3" type="ORF">EYS42_14700</name>
</gene>